<evidence type="ECO:0000313" key="2">
    <source>
        <dbReference type="Ensembl" id="ENSMODP00000047922.1"/>
    </source>
</evidence>
<dbReference type="STRING" id="13616.ENSMODP00000047922"/>
<feature type="region of interest" description="Disordered" evidence="1">
    <location>
        <begin position="1"/>
        <end position="130"/>
    </location>
</feature>
<keyword evidence="3" id="KW-1185">Reference proteome</keyword>
<feature type="compositionally biased region" description="Basic and acidic residues" evidence="1">
    <location>
        <begin position="87"/>
        <end position="108"/>
    </location>
</feature>
<accession>A0A5F8GKH5</accession>
<dbReference type="GO" id="GO:1990454">
    <property type="term" value="C:L-type voltage-gated calcium channel complex"/>
    <property type="evidence" value="ECO:0000318"/>
    <property type="project" value="GO_Central"/>
</dbReference>
<evidence type="ECO:0000256" key="1">
    <source>
        <dbReference type="SAM" id="MobiDB-lite"/>
    </source>
</evidence>
<dbReference type="AlphaFoldDB" id="A0A5F8GKH5"/>
<dbReference type="Bgee" id="ENSMODG00000012063">
    <property type="expression patterns" value="Expressed in cerebellum and 12 other cell types or tissues"/>
</dbReference>
<feature type="region of interest" description="Disordered" evidence="1">
    <location>
        <begin position="190"/>
        <end position="209"/>
    </location>
</feature>
<proteinExistence type="predicted"/>
<dbReference type="InParanoid" id="A0A5F8GKH5"/>
<dbReference type="Proteomes" id="UP000002280">
    <property type="component" value="Chromosome 6"/>
</dbReference>
<reference evidence="2" key="3">
    <citation type="submission" date="2025-09" db="UniProtKB">
        <authorList>
            <consortium name="Ensembl"/>
        </authorList>
    </citation>
    <scope>IDENTIFICATION</scope>
</reference>
<dbReference type="Ensembl" id="ENSMODT00000057936.1">
    <property type="protein sequence ID" value="ENSMODP00000047922.1"/>
    <property type="gene ID" value="ENSMODG00000012063.4"/>
</dbReference>
<dbReference type="GeneTree" id="ENSGT00940000156238"/>
<feature type="compositionally biased region" description="Basic residues" evidence="1">
    <location>
        <begin position="262"/>
        <end position="272"/>
    </location>
</feature>
<name>A0A5F8GKH5_MONDO</name>
<protein>
    <recommendedName>
        <fullName evidence="4">Calcium voltage-gated channel auxiliary subunit alpha2delta 2</fullName>
    </recommendedName>
</protein>
<evidence type="ECO:0000313" key="3">
    <source>
        <dbReference type="Proteomes" id="UP000002280"/>
    </source>
</evidence>
<reference evidence="2" key="2">
    <citation type="submission" date="2025-08" db="UniProtKB">
        <authorList>
            <consortium name="Ensembl"/>
        </authorList>
    </citation>
    <scope>IDENTIFICATION</scope>
</reference>
<reference evidence="2 3" key="1">
    <citation type="journal article" date="2007" name="Nature">
        <title>Genome of the marsupial Monodelphis domestica reveals innovation in non-coding sequences.</title>
        <authorList>
            <person name="Mikkelsen T.S."/>
            <person name="Wakefield M.J."/>
            <person name="Aken B."/>
            <person name="Amemiya C.T."/>
            <person name="Chang J.L."/>
            <person name="Duke S."/>
            <person name="Garber M."/>
            <person name="Gentles A.J."/>
            <person name="Goodstadt L."/>
            <person name="Heger A."/>
            <person name="Jurka J."/>
            <person name="Kamal M."/>
            <person name="Mauceli E."/>
            <person name="Searle S.M."/>
            <person name="Sharpe T."/>
            <person name="Baker M.L."/>
            <person name="Batzer M.A."/>
            <person name="Benos P.V."/>
            <person name="Belov K."/>
            <person name="Clamp M."/>
            <person name="Cook A."/>
            <person name="Cuff J."/>
            <person name="Das R."/>
            <person name="Davidow L."/>
            <person name="Deakin J.E."/>
            <person name="Fazzari M.J."/>
            <person name="Glass J.L."/>
            <person name="Grabherr M."/>
            <person name="Greally J.M."/>
            <person name="Gu W."/>
            <person name="Hore T.A."/>
            <person name="Huttley G.A."/>
            <person name="Kleber M."/>
            <person name="Jirtle R.L."/>
            <person name="Koina E."/>
            <person name="Lee J.T."/>
            <person name="Mahony S."/>
            <person name="Marra M.A."/>
            <person name="Miller R.D."/>
            <person name="Nicholls R.D."/>
            <person name="Oda M."/>
            <person name="Papenfuss A.T."/>
            <person name="Parra Z.E."/>
            <person name="Pollock D.D."/>
            <person name="Ray D.A."/>
            <person name="Schein J.E."/>
            <person name="Speed T.P."/>
            <person name="Thompson K."/>
            <person name="VandeBerg J.L."/>
            <person name="Wade C.M."/>
            <person name="Walker J.A."/>
            <person name="Waters P.D."/>
            <person name="Webber C."/>
            <person name="Weidman J.R."/>
            <person name="Xie X."/>
            <person name="Zody M.C."/>
            <person name="Baldwin J."/>
            <person name="Abdouelleil A."/>
            <person name="Abdulkadir J."/>
            <person name="Abebe A."/>
            <person name="Abera B."/>
            <person name="Abreu J."/>
            <person name="Acer S.C."/>
            <person name="Aftuck L."/>
            <person name="Alexander A."/>
            <person name="An P."/>
            <person name="Anderson E."/>
            <person name="Anderson S."/>
            <person name="Arachi H."/>
            <person name="Azer M."/>
            <person name="Bachantsang P."/>
            <person name="Barry A."/>
            <person name="Bayul T."/>
            <person name="Berlin A."/>
            <person name="Bessette D."/>
            <person name="Bloom T."/>
            <person name="Bloom T."/>
            <person name="Boguslavskiy L."/>
            <person name="Bonnet C."/>
            <person name="Boukhgalter B."/>
            <person name="Bourzgui I."/>
            <person name="Brown A."/>
            <person name="Cahill P."/>
            <person name="Channer S."/>
            <person name="Cheshatsang Y."/>
            <person name="Chuda L."/>
            <person name="Citroen M."/>
            <person name="Collymore A."/>
            <person name="Cooke P."/>
            <person name="Costello M."/>
            <person name="D'Aco K."/>
            <person name="Daza R."/>
            <person name="De Haan G."/>
            <person name="DeGray S."/>
            <person name="DeMaso C."/>
            <person name="Dhargay N."/>
            <person name="Dooley K."/>
            <person name="Dooley E."/>
            <person name="Doricent M."/>
            <person name="Dorje P."/>
            <person name="Dorjee K."/>
            <person name="Dupes A."/>
            <person name="Elong R."/>
            <person name="Falk J."/>
            <person name="Farina A."/>
            <person name="Faro S."/>
            <person name="Ferguson D."/>
            <person name="Fisher S."/>
            <person name="Foley C.D."/>
            <person name="Franke A."/>
            <person name="Friedrich D."/>
            <person name="Gadbois L."/>
            <person name="Gearin G."/>
            <person name="Gearin C.R."/>
            <person name="Giannoukos G."/>
            <person name="Goode T."/>
            <person name="Graham J."/>
            <person name="Grandbois E."/>
            <person name="Grewal S."/>
            <person name="Gyaltsen K."/>
            <person name="Hafez N."/>
            <person name="Hagos B."/>
            <person name="Hall J."/>
            <person name="Henson C."/>
            <person name="Hollinger A."/>
            <person name="Honan T."/>
            <person name="Huard M.D."/>
            <person name="Hughes L."/>
            <person name="Hurhula B."/>
            <person name="Husby M.E."/>
            <person name="Kamat A."/>
            <person name="Kanga B."/>
            <person name="Kashin S."/>
            <person name="Khazanovich D."/>
            <person name="Kisner P."/>
            <person name="Lance K."/>
            <person name="Lara M."/>
            <person name="Lee W."/>
            <person name="Lennon N."/>
            <person name="Letendre F."/>
            <person name="LeVine R."/>
            <person name="Lipovsky A."/>
            <person name="Liu X."/>
            <person name="Liu J."/>
            <person name="Liu S."/>
            <person name="Lokyitsang T."/>
            <person name="Lokyitsang Y."/>
            <person name="Lubonja R."/>
            <person name="Lui A."/>
            <person name="MacDonald P."/>
            <person name="Magnisalis V."/>
            <person name="Maru K."/>
            <person name="Matthews C."/>
            <person name="McCusker W."/>
            <person name="McDonough S."/>
            <person name="Mehta T."/>
            <person name="Meldrim J."/>
            <person name="Meneus L."/>
            <person name="Mihai O."/>
            <person name="Mihalev A."/>
            <person name="Mihova T."/>
            <person name="Mittelman R."/>
            <person name="Mlenga V."/>
            <person name="Montmayeur A."/>
            <person name="Mulrain L."/>
            <person name="Navidi A."/>
            <person name="Naylor J."/>
            <person name="Negash T."/>
            <person name="Nguyen T."/>
            <person name="Nguyen N."/>
            <person name="Nicol R."/>
            <person name="Norbu C."/>
            <person name="Norbu N."/>
            <person name="Novod N."/>
            <person name="O'Neill B."/>
            <person name="Osman S."/>
            <person name="Markiewicz E."/>
            <person name="Oyono O.L."/>
            <person name="Patti C."/>
            <person name="Phunkhang P."/>
            <person name="Pierre F."/>
            <person name="Priest M."/>
            <person name="Raghuraman S."/>
            <person name="Rege F."/>
            <person name="Reyes R."/>
            <person name="Rise C."/>
            <person name="Rogov P."/>
            <person name="Ross K."/>
            <person name="Ryan E."/>
            <person name="Settipalli S."/>
            <person name="Shea T."/>
            <person name="Sherpa N."/>
            <person name="Shi L."/>
            <person name="Shih D."/>
            <person name="Sparrow T."/>
            <person name="Spaulding J."/>
            <person name="Stalker J."/>
            <person name="Stange-Thomann N."/>
            <person name="Stavropoulos S."/>
            <person name="Stone C."/>
            <person name="Strader C."/>
            <person name="Tesfaye S."/>
            <person name="Thomson T."/>
            <person name="Thoulutsang Y."/>
            <person name="Thoulutsang D."/>
            <person name="Topham K."/>
            <person name="Topping I."/>
            <person name="Tsamla T."/>
            <person name="Vassiliev H."/>
            <person name="Vo A."/>
            <person name="Wangchuk T."/>
            <person name="Wangdi T."/>
            <person name="Weiand M."/>
            <person name="Wilkinson J."/>
            <person name="Wilson A."/>
            <person name="Yadav S."/>
            <person name="Young G."/>
            <person name="Yu Q."/>
            <person name="Zembek L."/>
            <person name="Zhong D."/>
            <person name="Zimmer A."/>
            <person name="Zwirko Z."/>
            <person name="Jaffe D.B."/>
            <person name="Alvarez P."/>
            <person name="Brockman W."/>
            <person name="Butler J."/>
            <person name="Chin C."/>
            <person name="Gnerre S."/>
            <person name="MacCallum I."/>
            <person name="Graves J.A."/>
            <person name="Ponting C.P."/>
            <person name="Breen M."/>
            <person name="Samollow P.B."/>
            <person name="Lander E.S."/>
            <person name="Lindblad-Toh K."/>
        </authorList>
    </citation>
    <scope>NUCLEOTIDE SEQUENCE [LARGE SCALE GENOMIC DNA]</scope>
</reference>
<feature type="region of interest" description="Disordered" evidence="1">
    <location>
        <begin position="254"/>
        <end position="282"/>
    </location>
</feature>
<feature type="compositionally biased region" description="Basic residues" evidence="1">
    <location>
        <begin position="50"/>
        <end position="59"/>
    </location>
</feature>
<feature type="region of interest" description="Disordered" evidence="1">
    <location>
        <begin position="453"/>
        <end position="484"/>
    </location>
</feature>
<organism evidence="2 3">
    <name type="scientific">Monodelphis domestica</name>
    <name type="common">Gray short-tailed opossum</name>
    <dbReference type="NCBI Taxonomy" id="13616"/>
    <lineage>
        <taxon>Eukaryota</taxon>
        <taxon>Metazoa</taxon>
        <taxon>Chordata</taxon>
        <taxon>Craniata</taxon>
        <taxon>Vertebrata</taxon>
        <taxon>Euteleostomi</taxon>
        <taxon>Mammalia</taxon>
        <taxon>Metatheria</taxon>
        <taxon>Didelphimorphia</taxon>
        <taxon>Didelphidae</taxon>
        <taxon>Monodelphis</taxon>
    </lineage>
</organism>
<sequence>LSRSAGARGQGLVAPRSRRRGVCVRGDQGERDSARGGVRVEAGSALQLRPARRRHRRLLRSPAPFLPPSLSPSPARARLRCRARAARGAERPGRGSGGRPRERGKEALWSRGKHWRGSRPGGGGRRGGCSEGEAAAAAAAAAAATTGGQVGGCIFEGKYQFVFAQCVCSSGHGGSLSLSPASSAGSAQRSAVRQLCPAQPSPAQRSSAGVAAAATSAPVLAPAPGRLPSPCLVFPCLALPSLVFPGQALRTAQQRRSAGLKAARRGPSRRPGARPPAPAGPQLLPGPRCLRCAPLCSAGRGVVHGNMAVSAPTCGASSLARALCGGSGGGHLHLHLHLLLLLLVLPVPGARSYSFPQQHTMQYWSRRLEQEIDGVMRIFGGVKQLREIYKDNRNLFEIEENVPHKLVEKVAGDIESLLAKKVRALKNEAACPRGHVQASRLFPHILEVCAPKAGQPSRGRRSALSPEPSPFLPLAHGGSLGEIL</sequence>
<dbReference type="GO" id="GO:0005245">
    <property type="term" value="F:voltage-gated calcium channel activity"/>
    <property type="evidence" value="ECO:0000318"/>
    <property type="project" value="GO_Central"/>
</dbReference>
<feature type="compositionally biased region" description="Gly residues" evidence="1">
    <location>
        <begin position="119"/>
        <end position="130"/>
    </location>
</feature>
<evidence type="ECO:0008006" key="4">
    <source>
        <dbReference type="Google" id="ProtNLM"/>
    </source>
</evidence>